<dbReference type="InterPro" id="IPR011008">
    <property type="entry name" value="Dimeric_a/b-barrel"/>
</dbReference>
<dbReference type="InterPro" id="IPR000485">
    <property type="entry name" value="AsnC-type_HTH_dom"/>
</dbReference>
<dbReference type="Pfam" id="PF01037">
    <property type="entry name" value="AsnC_trans_reg"/>
    <property type="match status" value="1"/>
</dbReference>
<evidence type="ECO:0000259" key="4">
    <source>
        <dbReference type="PROSITE" id="PS50956"/>
    </source>
</evidence>
<dbReference type="CDD" id="cd00090">
    <property type="entry name" value="HTH_ARSR"/>
    <property type="match status" value="1"/>
</dbReference>
<evidence type="ECO:0000256" key="2">
    <source>
        <dbReference type="ARBA" id="ARBA00023125"/>
    </source>
</evidence>
<keyword evidence="3" id="KW-0804">Transcription</keyword>
<dbReference type="PANTHER" id="PTHR30154">
    <property type="entry name" value="LEUCINE-RESPONSIVE REGULATORY PROTEIN"/>
    <property type="match status" value="1"/>
</dbReference>
<dbReference type="InterPro" id="IPR036388">
    <property type="entry name" value="WH-like_DNA-bd_sf"/>
</dbReference>
<accession>A0A231V1F8</accession>
<protein>
    <submittedName>
        <fullName evidence="5">AsnC family transcriptional regulator</fullName>
    </submittedName>
</protein>
<sequence length="156" mass="17320">MASERSIDSKDRQIVRALQQDGRLSNIDLAERVNLSPSPCLRRVRLLEEGGVIQGYSAVVDPKAVGLRITAFIRITLARHDREAVGRFEAQVQTIDEILDCHLLTGEADYLLRVMVADLDAYEDFVRERLHGITGISSITTSLVFGTVKASRAMPI</sequence>
<dbReference type="GO" id="GO:0005829">
    <property type="term" value="C:cytosol"/>
    <property type="evidence" value="ECO:0007669"/>
    <property type="project" value="TreeGrafter"/>
</dbReference>
<proteinExistence type="predicted"/>
<dbReference type="RefSeq" id="WP_240534958.1">
    <property type="nucleotide sequence ID" value="NZ_NBYO01000001.1"/>
</dbReference>
<feature type="domain" description="HTH asnC-type" evidence="4">
    <location>
        <begin position="7"/>
        <end position="68"/>
    </location>
</feature>
<dbReference type="InterPro" id="IPR019887">
    <property type="entry name" value="Tscrpt_reg_AsnC/Lrp_C"/>
</dbReference>
<evidence type="ECO:0000256" key="3">
    <source>
        <dbReference type="ARBA" id="ARBA00023163"/>
    </source>
</evidence>
<dbReference type="PANTHER" id="PTHR30154:SF34">
    <property type="entry name" value="TRANSCRIPTIONAL REGULATOR AZLB"/>
    <property type="match status" value="1"/>
</dbReference>
<dbReference type="InterPro" id="IPR036390">
    <property type="entry name" value="WH_DNA-bd_sf"/>
</dbReference>
<evidence type="ECO:0000313" key="5">
    <source>
        <dbReference type="EMBL" id="OXT02012.1"/>
    </source>
</evidence>
<dbReference type="PROSITE" id="PS00519">
    <property type="entry name" value="HTH_ASNC_1"/>
    <property type="match status" value="1"/>
</dbReference>
<reference evidence="6" key="1">
    <citation type="journal article" date="2017" name="Int. J. Syst. Evol. Microbiol.">
        <title>Notoacmeibacter marinus gen. nov., sp. nov., isolated from the gut of a limpet and proposal of Notoacmeibacteraceae fam. nov. in the order Rhizobiales of the class Alphaproteobacteria.</title>
        <authorList>
            <person name="Huang Z."/>
            <person name="Guo F."/>
            <person name="Lai Q."/>
        </authorList>
    </citation>
    <scope>NUCLEOTIDE SEQUENCE [LARGE SCALE GENOMIC DNA]</scope>
    <source>
        <strain evidence="6">XMTR2A4</strain>
    </source>
</reference>
<dbReference type="SUPFAM" id="SSF54909">
    <property type="entry name" value="Dimeric alpha+beta barrel"/>
    <property type="match status" value="1"/>
</dbReference>
<evidence type="ECO:0000256" key="1">
    <source>
        <dbReference type="ARBA" id="ARBA00023015"/>
    </source>
</evidence>
<dbReference type="Pfam" id="PF13412">
    <property type="entry name" value="HTH_24"/>
    <property type="match status" value="1"/>
</dbReference>
<dbReference type="InterPro" id="IPR019888">
    <property type="entry name" value="Tscrpt_reg_AsnC-like"/>
</dbReference>
<dbReference type="Proteomes" id="UP000215405">
    <property type="component" value="Unassembled WGS sequence"/>
</dbReference>
<gene>
    <name evidence="5" type="ORF">B7H23_03515</name>
</gene>
<keyword evidence="1" id="KW-0805">Transcription regulation</keyword>
<evidence type="ECO:0000313" key="6">
    <source>
        <dbReference type="Proteomes" id="UP000215405"/>
    </source>
</evidence>
<dbReference type="GO" id="GO:0043565">
    <property type="term" value="F:sequence-specific DNA binding"/>
    <property type="evidence" value="ECO:0007669"/>
    <property type="project" value="InterPro"/>
</dbReference>
<dbReference type="EMBL" id="NBYO01000001">
    <property type="protein sequence ID" value="OXT02012.1"/>
    <property type="molecule type" value="Genomic_DNA"/>
</dbReference>
<dbReference type="InterPro" id="IPR011991">
    <property type="entry name" value="ArsR-like_HTH"/>
</dbReference>
<dbReference type="PROSITE" id="PS50956">
    <property type="entry name" value="HTH_ASNC_2"/>
    <property type="match status" value="1"/>
</dbReference>
<dbReference type="SMART" id="SM00344">
    <property type="entry name" value="HTH_ASNC"/>
    <property type="match status" value="1"/>
</dbReference>
<dbReference type="PRINTS" id="PR00033">
    <property type="entry name" value="HTHASNC"/>
</dbReference>
<dbReference type="GO" id="GO:0043200">
    <property type="term" value="P:response to amino acid"/>
    <property type="evidence" value="ECO:0007669"/>
    <property type="project" value="TreeGrafter"/>
</dbReference>
<dbReference type="InterPro" id="IPR019885">
    <property type="entry name" value="Tscrpt_reg_HTH_AsnC-type_CS"/>
</dbReference>
<dbReference type="AlphaFoldDB" id="A0A231V1F8"/>
<dbReference type="GO" id="GO:0006355">
    <property type="term" value="P:regulation of DNA-templated transcription"/>
    <property type="evidence" value="ECO:0007669"/>
    <property type="project" value="UniProtKB-ARBA"/>
</dbReference>
<comment type="caution">
    <text evidence="5">The sequence shown here is derived from an EMBL/GenBank/DDBJ whole genome shotgun (WGS) entry which is preliminary data.</text>
</comment>
<dbReference type="SUPFAM" id="SSF46785">
    <property type="entry name" value="Winged helix' DNA-binding domain"/>
    <property type="match status" value="1"/>
</dbReference>
<dbReference type="Gene3D" id="1.10.10.10">
    <property type="entry name" value="Winged helix-like DNA-binding domain superfamily/Winged helix DNA-binding domain"/>
    <property type="match status" value="1"/>
</dbReference>
<keyword evidence="2" id="KW-0238">DNA-binding</keyword>
<name>A0A231V1F8_9HYPH</name>
<dbReference type="FunFam" id="1.10.10.10:FF:000186">
    <property type="entry name" value="AsnC family transcriptional regulator"/>
    <property type="match status" value="1"/>
</dbReference>
<organism evidence="5 6">
    <name type="scientific">Notoacmeibacter marinus</name>
    <dbReference type="NCBI Taxonomy" id="1876515"/>
    <lineage>
        <taxon>Bacteria</taxon>
        <taxon>Pseudomonadati</taxon>
        <taxon>Pseudomonadota</taxon>
        <taxon>Alphaproteobacteria</taxon>
        <taxon>Hyphomicrobiales</taxon>
        <taxon>Notoacmeibacteraceae</taxon>
        <taxon>Notoacmeibacter</taxon>
    </lineage>
</organism>
<dbReference type="Gene3D" id="3.30.70.920">
    <property type="match status" value="1"/>
</dbReference>
<keyword evidence="6" id="KW-1185">Reference proteome</keyword>